<reference evidence="2 3" key="1">
    <citation type="submission" date="2023-01" db="EMBL/GenBank/DDBJ databases">
        <title>Analysis of 21 Apiospora genomes using comparative genomics revels a genus with tremendous synthesis potential of carbohydrate active enzymes and secondary metabolites.</title>
        <authorList>
            <person name="Sorensen T."/>
        </authorList>
    </citation>
    <scope>NUCLEOTIDE SEQUENCE [LARGE SCALE GENOMIC DNA]</scope>
    <source>
        <strain evidence="2 3">CBS 83171</strain>
    </source>
</reference>
<evidence type="ECO:0000313" key="2">
    <source>
        <dbReference type="EMBL" id="KAK8045729.1"/>
    </source>
</evidence>
<name>A0ABR1TGH5_9PEZI</name>
<comment type="caution">
    <text evidence="2">The sequence shown here is derived from an EMBL/GenBank/DDBJ whole genome shotgun (WGS) entry which is preliminary data.</text>
</comment>
<protein>
    <submittedName>
        <fullName evidence="2">Uncharacterized protein</fullName>
    </submittedName>
</protein>
<evidence type="ECO:0000313" key="3">
    <source>
        <dbReference type="Proteomes" id="UP001446871"/>
    </source>
</evidence>
<feature type="compositionally biased region" description="Low complexity" evidence="1">
    <location>
        <begin position="66"/>
        <end position="83"/>
    </location>
</feature>
<organism evidence="2 3">
    <name type="scientific">Apiospora saccharicola</name>
    <dbReference type="NCBI Taxonomy" id="335842"/>
    <lineage>
        <taxon>Eukaryota</taxon>
        <taxon>Fungi</taxon>
        <taxon>Dikarya</taxon>
        <taxon>Ascomycota</taxon>
        <taxon>Pezizomycotina</taxon>
        <taxon>Sordariomycetes</taxon>
        <taxon>Xylariomycetidae</taxon>
        <taxon>Amphisphaeriales</taxon>
        <taxon>Apiosporaceae</taxon>
        <taxon>Apiospora</taxon>
    </lineage>
</organism>
<keyword evidence="3" id="KW-1185">Reference proteome</keyword>
<feature type="region of interest" description="Disordered" evidence="1">
    <location>
        <begin position="59"/>
        <end position="83"/>
    </location>
</feature>
<sequence length="190" mass="20961">MSKRHHTRPLTCKSYKEYQERNHPSLLRQQRRHKRALYDASDLSFSALSFSHRQAINNTAAGNAPSGNNHSHGTASSSSSNNNNNNNYYHYNNSCIASPTNTASSSSATVFDYNDPCATGGCLFSQGCGSGQCRLEQLGGRWVCCRCRRGGNTFRWCAHPMRRVPDTLCYHQVCLGCRADQGDSGQGQSS</sequence>
<proteinExistence type="predicted"/>
<dbReference type="Proteomes" id="UP001446871">
    <property type="component" value="Unassembled WGS sequence"/>
</dbReference>
<evidence type="ECO:0000256" key="1">
    <source>
        <dbReference type="SAM" id="MobiDB-lite"/>
    </source>
</evidence>
<accession>A0ABR1TGH5</accession>
<gene>
    <name evidence="2" type="ORF">PG996_013793</name>
</gene>
<dbReference type="EMBL" id="JAQQWM010000009">
    <property type="protein sequence ID" value="KAK8045729.1"/>
    <property type="molecule type" value="Genomic_DNA"/>
</dbReference>